<evidence type="ECO:0000256" key="5">
    <source>
        <dbReference type="ARBA" id="ARBA00022989"/>
    </source>
</evidence>
<dbReference type="CDD" id="cd06503">
    <property type="entry name" value="ATP-synt_Fo_b"/>
    <property type="match status" value="1"/>
</dbReference>
<evidence type="ECO:0000256" key="13">
    <source>
        <dbReference type="RuleBase" id="RU003848"/>
    </source>
</evidence>
<comment type="function">
    <text evidence="10">Component of the F(0) channel, it forms part of the peripheral stalk, linking F(1) to F(0). The b'-subunit is a diverged and duplicated form of b found in plants and photosynthetic bacteria.</text>
</comment>
<evidence type="ECO:0000256" key="4">
    <source>
        <dbReference type="ARBA" id="ARBA00022781"/>
    </source>
</evidence>
<evidence type="ECO:0000256" key="3">
    <source>
        <dbReference type="ARBA" id="ARBA00022692"/>
    </source>
</evidence>
<comment type="similarity">
    <text evidence="12 13">Belongs to the ATPase B chain family.</text>
</comment>
<dbReference type="HAMAP" id="MF_01398">
    <property type="entry name" value="ATP_synth_b_bprime"/>
    <property type="match status" value="1"/>
</dbReference>
<keyword evidence="7 12" id="KW-0472">Membrane</keyword>
<feature type="coiled-coil region" evidence="14">
    <location>
        <begin position="66"/>
        <end position="107"/>
    </location>
</feature>
<evidence type="ECO:0000313" key="17">
    <source>
        <dbReference type="Proteomes" id="UP000494245"/>
    </source>
</evidence>
<sequence length="188" mass="20280">MKKARIVLFTLAVCLLTAVCAWASADGAEGPNWKNFILRSINFALVVGVVWWVAGKKIASTFGGRRLSIENQLADLEERKAAAQKRLADVEHSIANLEAERAQILGDYKAQGEALKASIVKAAEEQAERIKSQALLSAEQESKAAADALRVEMADKIIEAAQGLLAKKLTAEVQDKLVDDALGKVVLN</sequence>
<keyword evidence="3 12" id="KW-0812">Transmembrane</keyword>
<comment type="subunit">
    <text evidence="12">F-type ATPases have 2 components, F(1) - the catalytic core - and F(0) - the membrane proton channel. F(1) has five subunits: alpha(3), beta(3), gamma(1), delta(1), epsilon(1). F(0) has three main subunits: a(1), b(2) and c(10-14). The alpha and beta chains form an alternating ring which encloses part of the gamma chain. F(1) is attached to F(0) by a central stalk formed by the gamma and epsilon chains, while a peripheral stalk is formed by the delta and b chains.</text>
</comment>
<reference evidence="16 17" key="1">
    <citation type="submission" date="2020-04" db="EMBL/GenBank/DDBJ databases">
        <authorList>
            <consortium name="Desulfovibrio sp. FSS-1 genome sequencing consortium"/>
            <person name="Shimoshige H."/>
            <person name="Kobayashi H."/>
            <person name="Maekawa T."/>
        </authorList>
    </citation>
    <scope>NUCLEOTIDE SEQUENCE [LARGE SCALE GENOMIC DNA]</scope>
    <source>
        <strain evidence="16 17">SIID29052-01</strain>
    </source>
</reference>
<evidence type="ECO:0000256" key="1">
    <source>
        <dbReference type="ARBA" id="ARBA00022448"/>
    </source>
</evidence>
<reference evidence="16 17" key="2">
    <citation type="submission" date="2020-05" db="EMBL/GenBank/DDBJ databases">
        <title>Draft genome sequence of Desulfovibrio sp. strainFSS-1.</title>
        <authorList>
            <person name="Shimoshige H."/>
            <person name="Kobayashi H."/>
            <person name="Maekawa T."/>
        </authorList>
    </citation>
    <scope>NUCLEOTIDE SEQUENCE [LARGE SCALE GENOMIC DNA]</scope>
    <source>
        <strain evidence="16 17">SIID29052-01</strain>
    </source>
</reference>
<evidence type="ECO:0000256" key="2">
    <source>
        <dbReference type="ARBA" id="ARBA00022547"/>
    </source>
</evidence>
<evidence type="ECO:0000313" key="16">
    <source>
        <dbReference type="EMBL" id="GFK95224.1"/>
    </source>
</evidence>
<keyword evidence="6 12" id="KW-0406">Ion transport</keyword>
<dbReference type="EMBL" id="BLTE01000015">
    <property type="protein sequence ID" value="GFK95224.1"/>
    <property type="molecule type" value="Genomic_DNA"/>
</dbReference>
<keyword evidence="8 12" id="KW-0066">ATP synthesis</keyword>
<keyword evidence="2 12" id="KW-0138">CF(0)</keyword>
<dbReference type="InterPro" id="IPR002146">
    <property type="entry name" value="ATP_synth_b/b'su_bac/chlpt"/>
</dbReference>
<evidence type="ECO:0000256" key="10">
    <source>
        <dbReference type="ARBA" id="ARBA00025614"/>
    </source>
</evidence>
<keyword evidence="5 12" id="KW-1133">Transmembrane helix</keyword>
<evidence type="ECO:0000256" key="9">
    <source>
        <dbReference type="ARBA" id="ARBA00025198"/>
    </source>
</evidence>
<feature type="chain" id="PRO_5028859956" description="ATP synthase subunit b" evidence="15">
    <location>
        <begin position="26"/>
        <end position="188"/>
    </location>
</feature>
<dbReference type="PANTHER" id="PTHR34264">
    <property type="entry name" value="ATP SYNTHASE SUBUNIT B, CHLOROPLASTIC"/>
    <property type="match status" value="1"/>
</dbReference>
<keyword evidence="17" id="KW-1185">Reference proteome</keyword>
<feature type="transmembrane region" description="Helical" evidence="12">
    <location>
        <begin position="37"/>
        <end position="55"/>
    </location>
</feature>
<dbReference type="AlphaFoldDB" id="A0A6V8LU22"/>
<keyword evidence="1 12" id="KW-0813">Transport</keyword>
<dbReference type="Proteomes" id="UP000494245">
    <property type="component" value="Unassembled WGS sequence"/>
</dbReference>
<dbReference type="GO" id="GO:0005886">
    <property type="term" value="C:plasma membrane"/>
    <property type="evidence" value="ECO:0007669"/>
    <property type="project" value="UniProtKB-SubCell"/>
</dbReference>
<keyword evidence="4 12" id="KW-0375">Hydrogen ion transport</keyword>
<comment type="subcellular location">
    <subcellularLocation>
        <location evidence="12">Cell membrane</location>
        <topology evidence="12">Single-pass membrane protein</topology>
    </subcellularLocation>
    <subcellularLocation>
        <location evidence="11">Endomembrane system</location>
        <topology evidence="11">Single-pass membrane protein</topology>
    </subcellularLocation>
</comment>
<comment type="caution">
    <text evidence="16">The sequence shown here is derived from an EMBL/GenBank/DDBJ whole genome shotgun (WGS) entry which is preliminary data.</text>
</comment>
<comment type="function">
    <text evidence="9 12">F(1)F(0) ATP synthase produces ATP from ADP in the presence of a proton or sodium gradient. F-type ATPases consist of two structural domains, F(1) containing the extramembraneous catalytic core and F(0) containing the membrane proton channel, linked together by a central stalk and a peripheral stalk. During catalysis, ATP synthesis in the catalytic domain of F(1) is coupled via a rotary mechanism of the central stalk subunits to proton translocation.</text>
</comment>
<dbReference type="GO" id="GO:0046933">
    <property type="term" value="F:proton-transporting ATP synthase activity, rotational mechanism"/>
    <property type="evidence" value="ECO:0007669"/>
    <property type="project" value="UniProtKB-UniRule"/>
</dbReference>
<keyword evidence="12" id="KW-1003">Cell membrane</keyword>
<dbReference type="Pfam" id="PF00430">
    <property type="entry name" value="ATP-synt_B"/>
    <property type="match status" value="1"/>
</dbReference>
<dbReference type="PANTHER" id="PTHR34264:SF3">
    <property type="entry name" value="ATP SYNTHASE SUBUNIT B, CHLOROPLASTIC"/>
    <property type="match status" value="1"/>
</dbReference>
<organism evidence="16 17">
    <name type="scientific">Fundidesulfovibrio magnetotacticus</name>
    <dbReference type="NCBI Taxonomy" id="2730080"/>
    <lineage>
        <taxon>Bacteria</taxon>
        <taxon>Pseudomonadati</taxon>
        <taxon>Thermodesulfobacteriota</taxon>
        <taxon>Desulfovibrionia</taxon>
        <taxon>Desulfovibrionales</taxon>
        <taxon>Desulfovibrionaceae</taxon>
        <taxon>Fundidesulfovibrio</taxon>
    </lineage>
</organism>
<evidence type="ECO:0000256" key="11">
    <source>
        <dbReference type="ARBA" id="ARBA00037847"/>
    </source>
</evidence>
<dbReference type="GO" id="GO:0045259">
    <property type="term" value="C:proton-transporting ATP synthase complex"/>
    <property type="evidence" value="ECO:0007669"/>
    <property type="project" value="UniProtKB-KW"/>
</dbReference>
<evidence type="ECO:0000256" key="12">
    <source>
        <dbReference type="HAMAP-Rule" id="MF_01398"/>
    </source>
</evidence>
<evidence type="ECO:0000256" key="14">
    <source>
        <dbReference type="SAM" id="Coils"/>
    </source>
</evidence>
<proteinExistence type="inferred from homology"/>
<evidence type="ECO:0000256" key="6">
    <source>
        <dbReference type="ARBA" id="ARBA00023065"/>
    </source>
</evidence>
<dbReference type="GO" id="GO:0012505">
    <property type="term" value="C:endomembrane system"/>
    <property type="evidence" value="ECO:0007669"/>
    <property type="project" value="UniProtKB-SubCell"/>
</dbReference>
<protein>
    <recommendedName>
        <fullName evidence="12">ATP synthase subunit b</fullName>
    </recommendedName>
    <alternativeName>
        <fullName evidence="12">ATP synthase F(0) sector subunit b</fullName>
    </alternativeName>
    <alternativeName>
        <fullName evidence="12">ATPase subunit I</fullName>
    </alternativeName>
    <alternativeName>
        <fullName evidence="12">F-type ATPase subunit b</fullName>
        <shortName evidence="12">F-ATPase subunit b</shortName>
    </alternativeName>
</protein>
<accession>A0A6V8LU22</accession>
<keyword evidence="15" id="KW-0732">Signal</keyword>
<name>A0A6V8LU22_9BACT</name>
<evidence type="ECO:0000256" key="7">
    <source>
        <dbReference type="ARBA" id="ARBA00023136"/>
    </source>
</evidence>
<keyword evidence="14" id="KW-0175">Coiled coil</keyword>
<feature type="signal peptide" evidence="15">
    <location>
        <begin position="1"/>
        <end position="25"/>
    </location>
</feature>
<gene>
    <name evidence="16" type="primary">atpF_1</name>
    <name evidence="12" type="synonym">atpF</name>
    <name evidence="16" type="ORF">NNJEOMEG_03082</name>
</gene>
<dbReference type="RefSeq" id="WP_173086052.1">
    <property type="nucleotide sequence ID" value="NZ_BLTE01000015.1"/>
</dbReference>
<evidence type="ECO:0000256" key="8">
    <source>
        <dbReference type="ARBA" id="ARBA00023310"/>
    </source>
</evidence>
<evidence type="ECO:0000256" key="15">
    <source>
        <dbReference type="SAM" id="SignalP"/>
    </source>
</evidence>